<accession>A0AAD3Y8F4</accession>
<organism evidence="5 6">
    <name type="scientific">Nepenthes gracilis</name>
    <name type="common">Slender pitcher plant</name>
    <dbReference type="NCBI Taxonomy" id="150966"/>
    <lineage>
        <taxon>Eukaryota</taxon>
        <taxon>Viridiplantae</taxon>
        <taxon>Streptophyta</taxon>
        <taxon>Embryophyta</taxon>
        <taxon>Tracheophyta</taxon>
        <taxon>Spermatophyta</taxon>
        <taxon>Magnoliopsida</taxon>
        <taxon>eudicotyledons</taxon>
        <taxon>Gunneridae</taxon>
        <taxon>Pentapetalae</taxon>
        <taxon>Caryophyllales</taxon>
        <taxon>Nepenthaceae</taxon>
        <taxon>Nepenthes</taxon>
    </lineage>
</organism>
<proteinExistence type="predicted"/>
<protein>
    <submittedName>
        <fullName evidence="5">Uncharacterized protein</fullName>
    </submittedName>
</protein>
<evidence type="ECO:0000256" key="4">
    <source>
        <dbReference type="ARBA" id="ARBA00023052"/>
    </source>
</evidence>
<name>A0AAD3Y8F4_NEPGR</name>
<comment type="caution">
    <text evidence="5">The sequence shown here is derived from an EMBL/GenBank/DDBJ whole genome shotgun (WGS) entry which is preliminary data.</text>
</comment>
<reference evidence="5" key="1">
    <citation type="submission" date="2023-05" db="EMBL/GenBank/DDBJ databases">
        <title>Nepenthes gracilis genome sequencing.</title>
        <authorList>
            <person name="Fukushima K."/>
        </authorList>
    </citation>
    <scope>NUCLEOTIDE SEQUENCE</scope>
    <source>
        <strain evidence="5">SING2019-196</strain>
    </source>
</reference>
<keyword evidence="6" id="KW-1185">Reference proteome</keyword>
<dbReference type="GO" id="GO:0016114">
    <property type="term" value="P:terpenoid biosynthetic process"/>
    <property type="evidence" value="ECO:0007669"/>
    <property type="project" value="InterPro"/>
</dbReference>
<dbReference type="AlphaFoldDB" id="A0AAD3Y8F4"/>
<comment type="cofactor">
    <cofactor evidence="1">
        <name>Mg(2+)</name>
        <dbReference type="ChEBI" id="CHEBI:18420"/>
    </cofactor>
</comment>
<evidence type="ECO:0000313" key="6">
    <source>
        <dbReference type="Proteomes" id="UP001279734"/>
    </source>
</evidence>
<evidence type="ECO:0000256" key="3">
    <source>
        <dbReference type="ARBA" id="ARBA00022679"/>
    </source>
</evidence>
<keyword evidence="3" id="KW-0808">Transferase</keyword>
<dbReference type="GO" id="GO:0008661">
    <property type="term" value="F:1-deoxy-D-xylulose-5-phosphate synthase activity"/>
    <property type="evidence" value="ECO:0007669"/>
    <property type="project" value="InterPro"/>
</dbReference>
<sequence>MSVVELTIAIHYVFHAPVDKYCGIWGSKRLLLETQSQNDGLPSYTSRCESEYDSFGAAQAAIAYQLDLAWQLLEISKGNESI</sequence>
<dbReference type="InterPro" id="IPR005477">
    <property type="entry name" value="Dxylulose-5-P_synthase"/>
</dbReference>
<comment type="subunit">
    <text evidence="2">Homodimer.</text>
</comment>
<dbReference type="Pfam" id="PF13292">
    <property type="entry name" value="DXP_synthase_N"/>
    <property type="match status" value="1"/>
</dbReference>
<dbReference type="Proteomes" id="UP001279734">
    <property type="component" value="Unassembled WGS sequence"/>
</dbReference>
<evidence type="ECO:0000313" key="5">
    <source>
        <dbReference type="EMBL" id="GMH31274.1"/>
    </source>
</evidence>
<dbReference type="EMBL" id="BSYO01000040">
    <property type="protein sequence ID" value="GMH31274.1"/>
    <property type="molecule type" value="Genomic_DNA"/>
</dbReference>
<evidence type="ECO:0000256" key="1">
    <source>
        <dbReference type="ARBA" id="ARBA00001946"/>
    </source>
</evidence>
<keyword evidence="4" id="KW-0786">Thiamine pyrophosphate</keyword>
<evidence type="ECO:0000256" key="2">
    <source>
        <dbReference type="ARBA" id="ARBA00011738"/>
    </source>
</evidence>
<gene>
    <name evidence="5" type="ORF">Nepgr_033117</name>
</gene>